<dbReference type="EMBL" id="CAJVPM010004456">
    <property type="protein sequence ID" value="CAG8513417.1"/>
    <property type="molecule type" value="Genomic_DNA"/>
</dbReference>
<sequence length="196" mass="23123">MTNTLGTPIFQIPNLSSTEFLNETIKIEQEIDEINSYVKQIQTVHERLLTATSAYQVTIISKERDQLTDKLIILLTETKNRIKKIESENIKFQRNHHPDAVIRNNRHGLLKQKFTKALNTYREIEDLYMQQEKDKIIRDYQSENPEATQEDIENYLQSLNEQPMISINIQLHVEVSDEKIEQLEEEVEQRAVDLEQ</sequence>
<accession>A0ACA9LAF7</accession>
<reference evidence="1" key="1">
    <citation type="submission" date="2021-06" db="EMBL/GenBank/DDBJ databases">
        <authorList>
            <person name="Kallberg Y."/>
            <person name="Tangrot J."/>
            <person name="Rosling A."/>
        </authorList>
    </citation>
    <scope>NUCLEOTIDE SEQUENCE</scope>
    <source>
        <strain evidence="1">AU212A</strain>
    </source>
</reference>
<evidence type="ECO:0000313" key="1">
    <source>
        <dbReference type="EMBL" id="CAG8513417.1"/>
    </source>
</evidence>
<organism evidence="1 2">
    <name type="scientific">Scutellospora calospora</name>
    <dbReference type="NCBI Taxonomy" id="85575"/>
    <lineage>
        <taxon>Eukaryota</taxon>
        <taxon>Fungi</taxon>
        <taxon>Fungi incertae sedis</taxon>
        <taxon>Mucoromycota</taxon>
        <taxon>Glomeromycotina</taxon>
        <taxon>Glomeromycetes</taxon>
        <taxon>Diversisporales</taxon>
        <taxon>Gigasporaceae</taxon>
        <taxon>Scutellospora</taxon>
    </lineage>
</organism>
<evidence type="ECO:0000313" key="2">
    <source>
        <dbReference type="Proteomes" id="UP000789860"/>
    </source>
</evidence>
<proteinExistence type="predicted"/>
<comment type="caution">
    <text evidence="1">The sequence shown here is derived from an EMBL/GenBank/DDBJ whole genome shotgun (WGS) entry which is preliminary data.</text>
</comment>
<dbReference type="Proteomes" id="UP000789860">
    <property type="component" value="Unassembled WGS sequence"/>
</dbReference>
<protein>
    <submittedName>
        <fullName evidence="1">4153_t:CDS:1</fullName>
    </submittedName>
</protein>
<gene>
    <name evidence="1" type="ORF">SCALOS_LOCUS3759</name>
</gene>
<feature type="non-terminal residue" evidence="1">
    <location>
        <position position="196"/>
    </location>
</feature>
<keyword evidence="2" id="KW-1185">Reference proteome</keyword>
<name>A0ACA9LAF7_9GLOM</name>